<proteinExistence type="predicted"/>
<gene>
    <name evidence="2" type="ORF">SAMN05880501_10412</name>
</gene>
<keyword evidence="1" id="KW-0175">Coiled coil</keyword>
<evidence type="ECO:0000313" key="3">
    <source>
        <dbReference type="Proteomes" id="UP000219636"/>
    </source>
</evidence>
<evidence type="ECO:0000313" key="2">
    <source>
        <dbReference type="EMBL" id="SOC05141.1"/>
    </source>
</evidence>
<dbReference type="AlphaFoldDB" id="A0A285SGT0"/>
<accession>A0A285SGT0</accession>
<evidence type="ECO:0000256" key="1">
    <source>
        <dbReference type="SAM" id="Coils"/>
    </source>
</evidence>
<dbReference type="RefSeq" id="WP_097072986.1">
    <property type="nucleotide sequence ID" value="NZ_OBMQ01000004.1"/>
</dbReference>
<dbReference type="EMBL" id="OBMQ01000004">
    <property type="protein sequence ID" value="SOC05141.1"/>
    <property type="molecule type" value="Genomic_DNA"/>
</dbReference>
<sequence>MNFELLTQKQEVIFLELKKLEKLKTKKIVLSDQIEKVEREITDNENQLKELREKLKKLDHFSFINLYRNWTGKQEELRAEKIDKAATIELRLCEAILIKKDFLKDLEAINNELSQKDEQAMLNHYEEITKKKKMWINNHQPSLAEQLSQLETKENNCKKLEKEIEEAEAAGNNAIKALYTAFESLESASTYSTWDTFLGGGMIATHLKYEKLDESESAIHRVQIELQRFKNELLDIQEMSTRHLDVNTDGFVRFADYFFDDIFSAWSVHSKISSSKEQISRVLGDVRNTMNGLAEKKKIVKQELQTVHQTKKDILALAM</sequence>
<keyword evidence="3" id="KW-1185">Reference proteome</keyword>
<name>A0A285SGT0_9BACL</name>
<dbReference type="Proteomes" id="UP000219636">
    <property type="component" value="Unassembled WGS sequence"/>
</dbReference>
<feature type="coiled-coil region" evidence="1">
    <location>
        <begin position="99"/>
        <end position="177"/>
    </location>
</feature>
<protein>
    <submittedName>
        <fullName evidence="2">Uncharacterized protein</fullName>
    </submittedName>
</protein>
<feature type="coiled-coil region" evidence="1">
    <location>
        <begin position="212"/>
        <end position="239"/>
    </location>
</feature>
<feature type="coiled-coil region" evidence="1">
    <location>
        <begin position="20"/>
        <end position="61"/>
    </location>
</feature>
<reference evidence="3" key="1">
    <citation type="submission" date="2017-08" db="EMBL/GenBank/DDBJ databases">
        <authorList>
            <person name="Varghese N."/>
            <person name="Submissions S."/>
        </authorList>
    </citation>
    <scope>NUCLEOTIDE SEQUENCE [LARGE SCALE GENOMIC DNA]</scope>
    <source>
        <strain evidence="3">JC22</strain>
    </source>
</reference>
<organism evidence="2 3">
    <name type="scientific">Ureibacillus xyleni</name>
    <dbReference type="NCBI Taxonomy" id="614648"/>
    <lineage>
        <taxon>Bacteria</taxon>
        <taxon>Bacillati</taxon>
        <taxon>Bacillota</taxon>
        <taxon>Bacilli</taxon>
        <taxon>Bacillales</taxon>
        <taxon>Caryophanaceae</taxon>
        <taxon>Ureibacillus</taxon>
    </lineage>
</organism>
<dbReference type="OrthoDB" id="3540923at2"/>